<name>A0A653CFG8_CALMS</name>
<evidence type="ECO:0000313" key="3">
    <source>
        <dbReference type="Proteomes" id="UP000410492"/>
    </source>
</evidence>
<sequence length="75" mass="8339">MLISIHAFISSHFRMRFLRILLIAMYLVFAVLLATSMAADTCKNEDDCIKVKVSCDKGKLLKCVNALCVCVSVNV</sequence>
<dbReference type="AlphaFoldDB" id="A0A653CFG8"/>
<reference evidence="2 3" key="1">
    <citation type="submission" date="2019-01" db="EMBL/GenBank/DDBJ databases">
        <authorList>
            <person name="Sayadi A."/>
        </authorList>
    </citation>
    <scope>NUCLEOTIDE SEQUENCE [LARGE SCALE GENOMIC DNA]</scope>
</reference>
<evidence type="ECO:0000256" key="1">
    <source>
        <dbReference type="SAM" id="SignalP"/>
    </source>
</evidence>
<evidence type="ECO:0008006" key="4">
    <source>
        <dbReference type="Google" id="ProtNLM"/>
    </source>
</evidence>
<feature type="signal peptide" evidence="1">
    <location>
        <begin position="1"/>
        <end position="38"/>
    </location>
</feature>
<evidence type="ECO:0000313" key="2">
    <source>
        <dbReference type="EMBL" id="VEN46114.1"/>
    </source>
</evidence>
<protein>
    <recommendedName>
        <fullName evidence="4">Late nodulin</fullName>
    </recommendedName>
</protein>
<dbReference type="Proteomes" id="UP000410492">
    <property type="component" value="Unassembled WGS sequence"/>
</dbReference>
<gene>
    <name evidence="2" type="ORF">CALMAC_LOCUS8318</name>
</gene>
<organism evidence="2 3">
    <name type="scientific">Callosobruchus maculatus</name>
    <name type="common">Southern cowpea weevil</name>
    <name type="synonym">Pulse bruchid</name>
    <dbReference type="NCBI Taxonomy" id="64391"/>
    <lineage>
        <taxon>Eukaryota</taxon>
        <taxon>Metazoa</taxon>
        <taxon>Ecdysozoa</taxon>
        <taxon>Arthropoda</taxon>
        <taxon>Hexapoda</taxon>
        <taxon>Insecta</taxon>
        <taxon>Pterygota</taxon>
        <taxon>Neoptera</taxon>
        <taxon>Endopterygota</taxon>
        <taxon>Coleoptera</taxon>
        <taxon>Polyphaga</taxon>
        <taxon>Cucujiformia</taxon>
        <taxon>Chrysomeloidea</taxon>
        <taxon>Chrysomelidae</taxon>
        <taxon>Bruchinae</taxon>
        <taxon>Bruchini</taxon>
        <taxon>Callosobruchus</taxon>
    </lineage>
</organism>
<keyword evidence="3" id="KW-1185">Reference proteome</keyword>
<dbReference type="OrthoDB" id="6735925at2759"/>
<dbReference type="EMBL" id="CAACVG010007570">
    <property type="protein sequence ID" value="VEN46114.1"/>
    <property type="molecule type" value="Genomic_DNA"/>
</dbReference>
<proteinExistence type="predicted"/>
<feature type="chain" id="PRO_5025045787" description="Late nodulin" evidence="1">
    <location>
        <begin position="39"/>
        <end position="75"/>
    </location>
</feature>
<accession>A0A653CFG8</accession>
<keyword evidence="1" id="KW-0732">Signal</keyword>